<gene>
    <name evidence="2" type="ORF">BaRGS_00018785</name>
</gene>
<dbReference type="Proteomes" id="UP001519460">
    <property type="component" value="Unassembled WGS sequence"/>
</dbReference>
<feature type="compositionally biased region" description="Basic and acidic residues" evidence="1">
    <location>
        <begin position="54"/>
        <end position="64"/>
    </location>
</feature>
<evidence type="ECO:0000256" key="1">
    <source>
        <dbReference type="SAM" id="MobiDB-lite"/>
    </source>
</evidence>
<dbReference type="AlphaFoldDB" id="A0ABD0KS05"/>
<feature type="compositionally biased region" description="Low complexity" evidence="1">
    <location>
        <begin position="65"/>
        <end position="78"/>
    </location>
</feature>
<dbReference type="EMBL" id="JACVVK020000132">
    <property type="protein sequence ID" value="KAK7489920.1"/>
    <property type="molecule type" value="Genomic_DNA"/>
</dbReference>
<comment type="caution">
    <text evidence="2">The sequence shown here is derived from an EMBL/GenBank/DDBJ whole genome shotgun (WGS) entry which is preliminary data.</text>
</comment>
<name>A0ABD0KS05_9CAEN</name>
<protein>
    <submittedName>
        <fullName evidence="2">Uncharacterized protein</fullName>
    </submittedName>
</protein>
<evidence type="ECO:0000313" key="3">
    <source>
        <dbReference type="Proteomes" id="UP001519460"/>
    </source>
</evidence>
<feature type="compositionally biased region" description="Polar residues" evidence="1">
    <location>
        <begin position="90"/>
        <end position="104"/>
    </location>
</feature>
<reference evidence="2 3" key="1">
    <citation type="journal article" date="2023" name="Sci. Data">
        <title>Genome assembly of the Korean intertidal mud-creeper Batillaria attramentaria.</title>
        <authorList>
            <person name="Patra A.K."/>
            <person name="Ho P.T."/>
            <person name="Jun S."/>
            <person name="Lee S.J."/>
            <person name="Kim Y."/>
            <person name="Won Y.J."/>
        </authorList>
    </citation>
    <scope>NUCLEOTIDE SEQUENCE [LARGE SCALE GENOMIC DNA]</scope>
    <source>
        <strain evidence="2">Wonlab-2016</strain>
    </source>
</reference>
<proteinExistence type="predicted"/>
<evidence type="ECO:0000313" key="2">
    <source>
        <dbReference type="EMBL" id="KAK7489920.1"/>
    </source>
</evidence>
<accession>A0ABD0KS05</accession>
<keyword evidence="3" id="KW-1185">Reference proteome</keyword>
<sequence>MDILTTLARKKEYDFDVIDCKLVSMPPEVTIQQVFEMLKLSKVKFYLCMRQKENTDSKSDDPETKTSSSASAPSQTSTNEEQEDDDFSDLNFTSSSRPASSFLR</sequence>
<feature type="region of interest" description="Disordered" evidence="1">
    <location>
        <begin position="54"/>
        <end position="104"/>
    </location>
</feature>
<organism evidence="2 3">
    <name type="scientific">Batillaria attramentaria</name>
    <dbReference type="NCBI Taxonomy" id="370345"/>
    <lineage>
        <taxon>Eukaryota</taxon>
        <taxon>Metazoa</taxon>
        <taxon>Spiralia</taxon>
        <taxon>Lophotrochozoa</taxon>
        <taxon>Mollusca</taxon>
        <taxon>Gastropoda</taxon>
        <taxon>Caenogastropoda</taxon>
        <taxon>Sorbeoconcha</taxon>
        <taxon>Cerithioidea</taxon>
        <taxon>Batillariidae</taxon>
        <taxon>Batillaria</taxon>
    </lineage>
</organism>